<dbReference type="KEGG" id="bhc:JFL75_11325"/>
<dbReference type="InterPro" id="IPR011250">
    <property type="entry name" value="OMP/PagP_B-barrel"/>
</dbReference>
<gene>
    <name evidence="2" type="ORF">JFL75_11325</name>
</gene>
<proteinExistence type="predicted"/>
<evidence type="ECO:0000313" key="2">
    <source>
        <dbReference type="EMBL" id="QQO11381.1"/>
    </source>
</evidence>
<protein>
    <recommendedName>
        <fullName evidence="4">Outer membrane protein beta-barrel domain-containing protein</fullName>
    </recommendedName>
</protein>
<feature type="signal peptide" evidence="1">
    <location>
        <begin position="1"/>
        <end position="22"/>
    </location>
</feature>
<keyword evidence="3" id="KW-1185">Reference proteome</keyword>
<evidence type="ECO:0000313" key="3">
    <source>
        <dbReference type="Proteomes" id="UP000595917"/>
    </source>
</evidence>
<dbReference type="AlphaFoldDB" id="A0A7T7XRW9"/>
<dbReference type="NCBIfam" id="NF047328">
    <property type="entry name" value="OMP_TP0733"/>
    <property type="match status" value="1"/>
</dbReference>
<keyword evidence="1" id="KW-0732">Signal</keyword>
<sequence>MRRAASLFLTLLFLATTLPVFAQESDSPGSDDDSGPLESDWSVVQTPMYNRGDQIFGISLGIILPLFFVGDSGTLDNNVSLGGTGTLSYDYFFSSRFAVGGEISGMFSSTLGENMLYIVPIGIRATYQFTLYSFEFPLTLAAGVAPQKYLDRGYFGMYIKPSAGVFWRFNSDWSFGLNTTWWYVPQWTSNKEENVHGNFLTITVGARYHF</sequence>
<dbReference type="Proteomes" id="UP000595917">
    <property type="component" value="Chromosome"/>
</dbReference>
<reference evidence="2" key="1">
    <citation type="submission" date="2021-01" db="EMBL/GenBank/DDBJ databases">
        <title>Description of Breznakiella homolactica.</title>
        <authorList>
            <person name="Song Y."/>
            <person name="Brune A."/>
        </authorList>
    </citation>
    <scope>NUCLEOTIDE SEQUENCE</scope>
    <source>
        <strain evidence="2">RmG30</strain>
    </source>
</reference>
<accession>A0A7T7XRW9</accession>
<organism evidence="2 3">
    <name type="scientific">Breznakiella homolactica</name>
    <dbReference type="NCBI Taxonomy" id="2798577"/>
    <lineage>
        <taxon>Bacteria</taxon>
        <taxon>Pseudomonadati</taxon>
        <taxon>Spirochaetota</taxon>
        <taxon>Spirochaetia</taxon>
        <taxon>Spirochaetales</taxon>
        <taxon>Breznakiellaceae</taxon>
        <taxon>Breznakiella</taxon>
    </lineage>
</organism>
<evidence type="ECO:0000256" key="1">
    <source>
        <dbReference type="SAM" id="SignalP"/>
    </source>
</evidence>
<feature type="chain" id="PRO_5030768539" description="Outer membrane protein beta-barrel domain-containing protein" evidence="1">
    <location>
        <begin position="23"/>
        <end position="210"/>
    </location>
</feature>
<dbReference type="SUPFAM" id="SSF56925">
    <property type="entry name" value="OMPA-like"/>
    <property type="match status" value="1"/>
</dbReference>
<name>A0A7T7XRW9_9SPIR</name>
<evidence type="ECO:0008006" key="4">
    <source>
        <dbReference type="Google" id="ProtNLM"/>
    </source>
</evidence>
<dbReference type="EMBL" id="CP067089">
    <property type="protein sequence ID" value="QQO11381.1"/>
    <property type="molecule type" value="Genomic_DNA"/>
</dbReference>